<accession>A0A2I1H1P5</accession>
<protein>
    <submittedName>
        <fullName evidence="2">Uncharacterized protein</fullName>
    </submittedName>
</protein>
<feature type="compositionally biased region" description="Acidic residues" evidence="1">
    <location>
        <begin position="10"/>
        <end position="20"/>
    </location>
</feature>
<dbReference type="EMBL" id="LLXI01001272">
    <property type="protein sequence ID" value="PKY52805.1"/>
    <property type="molecule type" value="Genomic_DNA"/>
</dbReference>
<evidence type="ECO:0000256" key="1">
    <source>
        <dbReference type="SAM" id="MobiDB-lite"/>
    </source>
</evidence>
<keyword evidence="3" id="KW-1185">Reference proteome</keyword>
<name>A0A2I1H1P5_9GLOM</name>
<evidence type="ECO:0000313" key="2">
    <source>
        <dbReference type="EMBL" id="PKY52805.1"/>
    </source>
</evidence>
<reference evidence="2 3" key="1">
    <citation type="submission" date="2015-10" db="EMBL/GenBank/DDBJ databases">
        <title>Genome analyses suggest a sexual origin of heterokaryosis in a supposedly ancient asexual fungus.</title>
        <authorList>
            <person name="Ropars J."/>
            <person name="Sedzielewska K."/>
            <person name="Noel J."/>
            <person name="Charron P."/>
            <person name="Farinelli L."/>
            <person name="Marton T."/>
            <person name="Kruger M."/>
            <person name="Pelin A."/>
            <person name="Brachmann A."/>
            <person name="Corradi N."/>
        </authorList>
    </citation>
    <scope>NUCLEOTIDE SEQUENCE [LARGE SCALE GENOMIC DNA]</scope>
    <source>
        <strain evidence="2 3">A4</strain>
    </source>
</reference>
<sequence length="78" mass="9047">MSSWNREDENSNEETQELCDSDNNPMSDHKLPNELSEGLGAIELTIQIFRTYSINSGVCNWIKYKQCNISDSHTYHYT</sequence>
<organism evidence="2 3">
    <name type="scientific">Rhizophagus irregularis</name>
    <dbReference type="NCBI Taxonomy" id="588596"/>
    <lineage>
        <taxon>Eukaryota</taxon>
        <taxon>Fungi</taxon>
        <taxon>Fungi incertae sedis</taxon>
        <taxon>Mucoromycota</taxon>
        <taxon>Glomeromycotina</taxon>
        <taxon>Glomeromycetes</taxon>
        <taxon>Glomerales</taxon>
        <taxon>Glomeraceae</taxon>
        <taxon>Rhizophagus</taxon>
    </lineage>
</organism>
<feature type="region of interest" description="Disordered" evidence="1">
    <location>
        <begin position="1"/>
        <end position="33"/>
    </location>
</feature>
<dbReference type="Proteomes" id="UP000234323">
    <property type="component" value="Unassembled WGS sequence"/>
</dbReference>
<comment type="caution">
    <text evidence="2">The sequence shown here is derived from an EMBL/GenBank/DDBJ whole genome shotgun (WGS) entry which is preliminary data.</text>
</comment>
<evidence type="ECO:0000313" key="3">
    <source>
        <dbReference type="Proteomes" id="UP000234323"/>
    </source>
</evidence>
<dbReference type="AlphaFoldDB" id="A0A2I1H1P5"/>
<gene>
    <name evidence="2" type="ORF">RhiirA4_470661</name>
</gene>
<proteinExistence type="predicted"/>